<dbReference type="Gene3D" id="2.40.50.140">
    <property type="entry name" value="Nucleic acid-binding proteins"/>
    <property type="match status" value="1"/>
</dbReference>
<dbReference type="AlphaFoldDB" id="A0A1I5YBT2"/>
<evidence type="ECO:0000256" key="2">
    <source>
        <dbReference type="ARBA" id="ARBA00008226"/>
    </source>
</evidence>
<keyword evidence="9 13" id="KW-0460">Magnesium</keyword>
<dbReference type="PANTHER" id="PTHR42918:SF15">
    <property type="entry name" value="LYSINE--TRNA LIGASE, CHLOROPLASTIC_MITOCHONDRIAL"/>
    <property type="match status" value="1"/>
</dbReference>
<dbReference type="GO" id="GO:0005829">
    <property type="term" value="C:cytosol"/>
    <property type="evidence" value="ECO:0007669"/>
    <property type="project" value="TreeGrafter"/>
</dbReference>
<comment type="subunit">
    <text evidence="3 13">Homodimer.</text>
</comment>
<dbReference type="GO" id="GO:0000049">
    <property type="term" value="F:tRNA binding"/>
    <property type="evidence" value="ECO:0007669"/>
    <property type="project" value="TreeGrafter"/>
</dbReference>
<dbReference type="PROSITE" id="PS50862">
    <property type="entry name" value="AA_TRNA_LIGASE_II"/>
    <property type="match status" value="1"/>
</dbReference>
<dbReference type="GO" id="GO:0016740">
    <property type="term" value="F:transferase activity"/>
    <property type="evidence" value="ECO:0007669"/>
    <property type="project" value="UniProtKB-ARBA"/>
</dbReference>
<organism evidence="16 17">
    <name type="scientific">Caldicoprobacter faecalis</name>
    <dbReference type="NCBI Taxonomy" id="937334"/>
    <lineage>
        <taxon>Bacteria</taxon>
        <taxon>Bacillati</taxon>
        <taxon>Bacillota</taxon>
        <taxon>Clostridia</taxon>
        <taxon>Caldicoprobacterales</taxon>
        <taxon>Caldicoprobacteraceae</taxon>
        <taxon>Caldicoprobacter</taxon>
    </lineage>
</organism>
<dbReference type="EC" id="6.1.1.6" evidence="13"/>
<keyword evidence="7 13" id="KW-0547">Nucleotide-binding</keyword>
<evidence type="ECO:0000256" key="9">
    <source>
        <dbReference type="ARBA" id="ARBA00022842"/>
    </source>
</evidence>
<dbReference type="PIRSF" id="PIRSF039101">
    <property type="entry name" value="LysRS2"/>
    <property type="match status" value="1"/>
</dbReference>
<keyword evidence="6 13" id="KW-0479">Metal-binding</keyword>
<dbReference type="CDD" id="cd00775">
    <property type="entry name" value="LysRS_core"/>
    <property type="match status" value="1"/>
</dbReference>
<dbReference type="InterPro" id="IPR018149">
    <property type="entry name" value="Lys-tRNA-synth_II_C"/>
</dbReference>
<feature type="binding site" evidence="13">
    <location>
        <position position="408"/>
    </location>
    <ligand>
        <name>Mg(2+)</name>
        <dbReference type="ChEBI" id="CHEBI:18420"/>
        <label>1</label>
    </ligand>
</feature>
<comment type="subcellular location">
    <subcellularLocation>
        <location evidence="1 13">Cytoplasm</location>
    </subcellularLocation>
</comment>
<name>A0A1I5YBT2_9FIRM</name>
<feature type="binding site" evidence="13">
    <location>
        <position position="415"/>
    </location>
    <ligand>
        <name>Mg(2+)</name>
        <dbReference type="ChEBI" id="CHEBI:18420"/>
        <label>2</label>
    </ligand>
</feature>
<evidence type="ECO:0000256" key="3">
    <source>
        <dbReference type="ARBA" id="ARBA00011738"/>
    </source>
</evidence>
<keyword evidence="10 13" id="KW-0648">Protein biosynthesis</keyword>
<feature type="domain" description="Aminoacyl-transfer RNA synthetases class-II family profile" evidence="15">
    <location>
        <begin position="178"/>
        <end position="496"/>
    </location>
</feature>
<evidence type="ECO:0000256" key="12">
    <source>
        <dbReference type="ARBA" id="ARBA00048573"/>
    </source>
</evidence>
<evidence type="ECO:0000256" key="4">
    <source>
        <dbReference type="ARBA" id="ARBA00022490"/>
    </source>
</evidence>
<dbReference type="HAMAP" id="MF_00252">
    <property type="entry name" value="Lys_tRNA_synth_class2"/>
    <property type="match status" value="1"/>
</dbReference>
<dbReference type="NCBIfam" id="NF001756">
    <property type="entry name" value="PRK00484.1"/>
    <property type="match status" value="1"/>
</dbReference>
<keyword evidence="11 13" id="KW-0030">Aminoacyl-tRNA synthetase</keyword>
<evidence type="ECO:0000256" key="14">
    <source>
        <dbReference type="RuleBase" id="RU000336"/>
    </source>
</evidence>
<evidence type="ECO:0000259" key="15">
    <source>
        <dbReference type="PROSITE" id="PS50862"/>
    </source>
</evidence>
<evidence type="ECO:0000256" key="11">
    <source>
        <dbReference type="ARBA" id="ARBA00023146"/>
    </source>
</evidence>
<accession>A0A1I5YBT2</accession>
<evidence type="ECO:0000256" key="7">
    <source>
        <dbReference type="ARBA" id="ARBA00022741"/>
    </source>
</evidence>
<evidence type="ECO:0000256" key="5">
    <source>
        <dbReference type="ARBA" id="ARBA00022598"/>
    </source>
</evidence>
<comment type="catalytic activity">
    <reaction evidence="12 13 14">
        <text>tRNA(Lys) + L-lysine + ATP = L-lysyl-tRNA(Lys) + AMP + diphosphate</text>
        <dbReference type="Rhea" id="RHEA:20792"/>
        <dbReference type="Rhea" id="RHEA-COMP:9696"/>
        <dbReference type="Rhea" id="RHEA-COMP:9697"/>
        <dbReference type="ChEBI" id="CHEBI:30616"/>
        <dbReference type="ChEBI" id="CHEBI:32551"/>
        <dbReference type="ChEBI" id="CHEBI:33019"/>
        <dbReference type="ChEBI" id="CHEBI:78442"/>
        <dbReference type="ChEBI" id="CHEBI:78529"/>
        <dbReference type="ChEBI" id="CHEBI:456215"/>
        <dbReference type="EC" id="6.1.1.6"/>
    </reaction>
</comment>
<dbReference type="CDD" id="cd04322">
    <property type="entry name" value="LysRS_N"/>
    <property type="match status" value="1"/>
</dbReference>
<dbReference type="Proteomes" id="UP000198577">
    <property type="component" value="Unassembled WGS sequence"/>
</dbReference>
<evidence type="ECO:0000313" key="17">
    <source>
        <dbReference type="Proteomes" id="UP000198577"/>
    </source>
</evidence>
<dbReference type="GO" id="GO:0000287">
    <property type="term" value="F:magnesium ion binding"/>
    <property type="evidence" value="ECO:0007669"/>
    <property type="project" value="UniProtKB-UniRule"/>
</dbReference>
<keyword evidence="17" id="KW-1185">Reference proteome</keyword>
<dbReference type="OrthoDB" id="9802326at2"/>
<dbReference type="SUPFAM" id="SSF50249">
    <property type="entry name" value="Nucleic acid-binding proteins"/>
    <property type="match status" value="1"/>
</dbReference>
<dbReference type="Pfam" id="PF01336">
    <property type="entry name" value="tRNA_anti-codon"/>
    <property type="match status" value="1"/>
</dbReference>
<sequence length="498" mass="57559">MDATRTDAQFEEQNLNEVLLVRREKLDKLRKEGRDPFAITRFEVTHYSQQIKDNFDTMEGQEVTVAGRIMSKRVMGKASFAHIQDSAGQIQIFVRINDVGDEQYQDFKSFDLGDIIGVTGEVFKTKTGEISVRAKNMVLLTKSLYPLPEKWHGLKDPDLRYRHRYVDLIVNPEVRRTFEIRSKVIRCIRNYLDTRGYLEVETPILHITAGGAAARPFITHHNTLDIDLYLRIATELHLKRLIVGGFDKVYELGRVFRNEGMSIKHNPEFTSIEIYRAYADYMDMMELTEDMIVTVAKEVLGTTKLTYQGQEIDLMPPWQRMTMIEAVKKYAGVDFSQINTDEEAREVAKQAGLELKKGNTWGHILNAFFEEKVEQHLVQPTFILDYPIEISPLAKKKKDDPRLTYRFELYIVAREIANAFSELNDPIDQRERFMEQARQRAAGDEEAHMMDEDFVHALEIGMPPTGGVGIGIDRLVMLFTDSYSIRDVILFPTMRPKE</sequence>
<dbReference type="GO" id="GO:0005524">
    <property type="term" value="F:ATP binding"/>
    <property type="evidence" value="ECO:0007669"/>
    <property type="project" value="UniProtKB-UniRule"/>
</dbReference>
<dbReference type="NCBIfam" id="TIGR00499">
    <property type="entry name" value="lysS_bact"/>
    <property type="match status" value="1"/>
</dbReference>
<dbReference type="InterPro" id="IPR034762">
    <property type="entry name" value="Lys-tRNA-ligase_II_bac/euk"/>
</dbReference>
<dbReference type="InterPro" id="IPR004364">
    <property type="entry name" value="Aa-tRNA-synt_II"/>
</dbReference>
<keyword evidence="5 13" id="KW-0436">Ligase</keyword>
<dbReference type="RefSeq" id="WP_092282774.1">
    <property type="nucleotide sequence ID" value="NZ_FOXR01000041.1"/>
</dbReference>
<dbReference type="PRINTS" id="PR00982">
    <property type="entry name" value="TRNASYNTHLYS"/>
</dbReference>
<dbReference type="GO" id="GO:0004824">
    <property type="term" value="F:lysine-tRNA ligase activity"/>
    <property type="evidence" value="ECO:0007669"/>
    <property type="project" value="UniProtKB-UniRule"/>
</dbReference>
<comment type="cofactor">
    <cofactor evidence="13 14">
        <name>Mg(2+)</name>
        <dbReference type="ChEBI" id="CHEBI:18420"/>
    </cofactor>
    <text evidence="13 14">Binds 3 Mg(2+) ions per subunit.</text>
</comment>
<evidence type="ECO:0000256" key="8">
    <source>
        <dbReference type="ARBA" id="ARBA00022840"/>
    </source>
</evidence>
<dbReference type="GO" id="GO:0006430">
    <property type="term" value="P:lysyl-tRNA aminoacylation"/>
    <property type="evidence" value="ECO:0007669"/>
    <property type="project" value="UniProtKB-UniRule"/>
</dbReference>
<evidence type="ECO:0000256" key="6">
    <source>
        <dbReference type="ARBA" id="ARBA00022723"/>
    </source>
</evidence>
<evidence type="ECO:0000256" key="13">
    <source>
        <dbReference type="HAMAP-Rule" id="MF_00252"/>
    </source>
</evidence>
<keyword evidence="4 13" id="KW-0963">Cytoplasm</keyword>
<dbReference type="PANTHER" id="PTHR42918">
    <property type="entry name" value="LYSYL-TRNA SYNTHETASE"/>
    <property type="match status" value="1"/>
</dbReference>
<evidence type="ECO:0000256" key="1">
    <source>
        <dbReference type="ARBA" id="ARBA00004496"/>
    </source>
</evidence>
<gene>
    <name evidence="13" type="primary">lysS</name>
    <name evidence="16" type="ORF">SAMN05444406_14113</name>
</gene>
<feature type="binding site" evidence="13">
    <location>
        <position position="415"/>
    </location>
    <ligand>
        <name>Mg(2+)</name>
        <dbReference type="ChEBI" id="CHEBI:18420"/>
        <label>1</label>
    </ligand>
</feature>
<dbReference type="GO" id="GO:0140096">
    <property type="term" value="F:catalytic activity, acting on a protein"/>
    <property type="evidence" value="ECO:0007669"/>
    <property type="project" value="UniProtKB-ARBA"/>
</dbReference>
<dbReference type="InterPro" id="IPR006195">
    <property type="entry name" value="aa-tRNA-synth_II"/>
</dbReference>
<dbReference type="InterPro" id="IPR002313">
    <property type="entry name" value="Lys-tRNA-ligase_II"/>
</dbReference>
<dbReference type="FunFam" id="2.40.50.140:FF:000024">
    <property type="entry name" value="Lysine--tRNA ligase"/>
    <property type="match status" value="1"/>
</dbReference>
<proteinExistence type="inferred from homology"/>
<dbReference type="SUPFAM" id="SSF55681">
    <property type="entry name" value="Class II aaRS and biotin synthetases"/>
    <property type="match status" value="1"/>
</dbReference>
<reference evidence="16 17" key="1">
    <citation type="submission" date="2016-10" db="EMBL/GenBank/DDBJ databases">
        <authorList>
            <person name="de Groot N.N."/>
        </authorList>
    </citation>
    <scope>NUCLEOTIDE SEQUENCE [LARGE SCALE GENOMIC DNA]</scope>
    <source>
        <strain evidence="16 17">DSM 20678</strain>
    </source>
</reference>
<dbReference type="InterPro" id="IPR044136">
    <property type="entry name" value="Lys-tRNA-ligase_II_N"/>
</dbReference>
<dbReference type="InterPro" id="IPR012340">
    <property type="entry name" value="NA-bd_OB-fold"/>
</dbReference>
<protein>
    <recommendedName>
        <fullName evidence="13">Lysine--tRNA ligase</fullName>
        <ecNumber evidence="13">6.1.1.6</ecNumber>
    </recommendedName>
    <alternativeName>
        <fullName evidence="13">Lysyl-tRNA synthetase</fullName>
        <shortName evidence="13">LysRS</shortName>
    </alternativeName>
</protein>
<dbReference type="InterPro" id="IPR045864">
    <property type="entry name" value="aa-tRNA-synth_II/BPL/LPL"/>
</dbReference>
<keyword evidence="8 13" id="KW-0067">ATP-binding</keyword>
<dbReference type="FunFam" id="3.30.930.10:FF:000001">
    <property type="entry name" value="Lysine--tRNA ligase"/>
    <property type="match status" value="1"/>
</dbReference>
<dbReference type="Gene3D" id="3.30.930.10">
    <property type="entry name" value="Bira Bifunctional Protein, Domain 2"/>
    <property type="match status" value="1"/>
</dbReference>
<dbReference type="Pfam" id="PF00152">
    <property type="entry name" value="tRNA-synt_2"/>
    <property type="match status" value="1"/>
</dbReference>
<comment type="similarity">
    <text evidence="2 13">Belongs to the class-II aminoacyl-tRNA synthetase family.</text>
</comment>
<evidence type="ECO:0000313" key="16">
    <source>
        <dbReference type="EMBL" id="SFQ41639.1"/>
    </source>
</evidence>
<dbReference type="EMBL" id="FOXR01000041">
    <property type="protein sequence ID" value="SFQ41639.1"/>
    <property type="molecule type" value="Genomic_DNA"/>
</dbReference>
<dbReference type="STRING" id="937334.SAMN05444406_14113"/>
<dbReference type="InterPro" id="IPR004365">
    <property type="entry name" value="NA-bd_OB_tRNA"/>
</dbReference>
<evidence type="ECO:0000256" key="10">
    <source>
        <dbReference type="ARBA" id="ARBA00022917"/>
    </source>
</evidence>